<proteinExistence type="predicted"/>
<protein>
    <submittedName>
        <fullName evidence="1">Uncharacterized protein</fullName>
    </submittedName>
</protein>
<evidence type="ECO:0000313" key="1">
    <source>
        <dbReference type="EMBL" id="CBY14817.1"/>
    </source>
</evidence>
<name>E4XYV5_OIKDI</name>
<dbReference type="Proteomes" id="UP000001307">
    <property type="component" value="Unassembled WGS sequence"/>
</dbReference>
<accession>E4XYV5</accession>
<reference evidence="1" key="1">
    <citation type="journal article" date="2010" name="Science">
        <title>Plasticity of animal genome architecture unmasked by rapid evolution of a pelagic tunicate.</title>
        <authorList>
            <person name="Denoeud F."/>
            <person name="Henriet S."/>
            <person name="Mungpakdee S."/>
            <person name="Aury J.M."/>
            <person name="Da Silva C."/>
            <person name="Brinkmann H."/>
            <person name="Mikhaleva J."/>
            <person name="Olsen L.C."/>
            <person name="Jubin C."/>
            <person name="Canestro C."/>
            <person name="Bouquet J.M."/>
            <person name="Danks G."/>
            <person name="Poulain J."/>
            <person name="Campsteijn C."/>
            <person name="Adamski M."/>
            <person name="Cross I."/>
            <person name="Yadetie F."/>
            <person name="Muffato M."/>
            <person name="Louis A."/>
            <person name="Butcher S."/>
            <person name="Tsagkogeorga G."/>
            <person name="Konrad A."/>
            <person name="Singh S."/>
            <person name="Jensen M.F."/>
            <person name="Cong E.H."/>
            <person name="Eikeseth-Otteraa H."/>
            <person name="Noel B."/>
            <person name="Anthouard V."/>
            <person name="Porcel B.M."/>
            <person name="Kachouri-Lafond R."/>
            <person name="Nishino A."/>
            <person name="Ugolini M."/>
            <person name="Chourrout P."/>
            <person name="Nishida H."/>
            <person name="Aasland R."/>
            <person name="Huzurbazar S."/>
            <person name="Westhof E."/>
            <person name="Delsuc F."/>
            <person name="Lehrach H."/>
            <person name="Reinhardt R."/>
            <person name="Weissenbach J."/>
            <person name="Roy S.W."/>
            <person name="Artiguenave F."/>
            <person name="Postlethwait J.H."/>
            <person name="Manak J.R."/>
            <person name="Thompson E.M."/>
            <person name="Jaillon O."/>
            <person name="Du Pasquier L."/>
            <person name="Boudinot P."/>
            <person name="Liberles D.A."/>
            <person name="Volff J.N."/>
            <person name="Philippe H."/>
            <person name="Lenhard B."/>
            <person name="Roest Crollius H."/>
            <person name="Wincker P."/>
            <person name="Chourrout D."/>
        </authorList>
    </citation>
    <scope>NUCLEOTIDE SEQUENCE [LARGE SCALE GENOMIC DNA]</scope>
</reference>
<dbReference type="EMBL" id="FN653356">
    <property type="protein sequence ID" value="CBY14817.1"/>
    <property type="molecule type" value="Genomic_DNA"/>
</dbReference>
<evidence type="ECO:0000313" key="2">
    <source>
        <dbReference type="Proteomes" id="UP000001307"/>
    </source>
</evidence>
<sequence>MLDFPSRNANVDEMSQALNKFRTLLENKDFNFDRAIVVKFLNHISNEELSMGLIGQVWHYIFRDSTVRRKCKFTGQTQQCLQNIAQRCLRKRDKNSKNMLSMLAKEIERDEFGKECSAIIIKAYIREANTDKHFNELCEFVKEMKTSTYVDALEFFLEEPATHLFLQSLRTPSLDKILDGFEKNALSFLDGENNIFFLLAILVAGEMKSKELGQRSFLSLMR</sequence>
<keyword evidence="2" id="KW-1185">Reference proteome</keyword>
<organism evidence="1">
    <name type="scientific">Oikopleura dioica</name>
    <name type="common">Tunicate</name>
    <dbReference type="NCBI Taxonomy" id="34765"/>
    <lineage>
        <taxon>Eukaryota</taxon>
        <taxon>Metazoa</taxon>
        <taxon>Chordata</taxon>
        <taxon>Tunicata</taxon>
        <taxon>Appendicularia</taxon>
        <taxon>Copelata</taxon>
        <taxon>Oikopleuridae</taxon>
        <taxon>Oikopleura</taxon>
    </lineage>
</organism>
<gene>
    <name evidence="1" type="ORF">GSOID_T00009900001</name>
</gene>
<dbReference type="AlphaFoldDB" id="E4XYV5"/>
<dbReference type="InParanoid" id="E4XYV5"/>